<name>A0ABV7X7I9_9SPHN</name>
<protein>
    <submittedName>
        <fullName evidence="1">Uncharacterized protein</fullName>
    </submittedName>
</protein>
<evidence type="ECO:0000313" key="1">
    <source>
        <dbReference type="EMBL" id="MFC3712114.1"/>
    </source>
</evidence>
<gene>
    <name evidence="1" type="ORF">ACFOMD_06015</name>
</gene>
<dbReference type="Proteomes" id="UP001595615">
    <property type="component" value="Unassembled WGS sequence"/>
</dbReference>
<keyword evidence="2" id="KW-1185">Reference proteome</keyword>
<organism evidence="1 2">
    <name type="scientific">Sphingoaurantiacus capsulatus</name>
    <dbReference type="NCBI Taxonomy" id="1771310"/>
    <lineage>
        <taxon>Bacteria</taxon>
        <taxon>Pseudomonadati</taxon>
        <taxon>Pseudomonadota</taxon>
        <taxon>Alphaproteobacteria</taxon>
        <taxon>Sphingomonadales</taxon>
        <taxon>Sphingosinicellaceae</taxon>
        <taxon>Sphingoaurantiacus</taxon>
    </lineage>
</organism>
<dbReference type="EMBL" id="JBHRXV010000004">
    <property type="protein sequence ID" value="MFC3712114.1"/>
    <property type="molecule type" value="Genomic_DNA"/>
</dbReference>
<accession>A0ABV7X7I9</accession>
<comment type="caution">
    <text evidence="1">The sequence shown here is derived from an EMBL/GenBank/DDBJ whole genome shotgun (WGS) entry which is preliminary data.</text>
</comment>
<proteinExistence type="predicted"/>
<sequence length="40" mass="4197">MLARARAVHPVLTVDVNEDNAGAGGFVGVGRPYPLLHLRG</sequence>
<reference evidence="2" key="1">
    <citation type="journal article" date="2019" name="Int. J. Syst. Evol. Microbiol.">
        <title>The Global Catalogue of Microorganisms (GCM) 10K type strain sequencing project: providing services to taxonomists for standard genome sequencing and annotation.</title>
        <authorList>
            <consortium name="The Broad Institute Genomics Platform"/>
            <consortium name="The Broad Institute Genome Sequencing Center for Infectious Disease"/>
            <person name="Wu L."/>
            <person name="Ma J."/>
        </authorList>
    </citation>
    <scope>NUCLEOTIDE SEQUENCE [LARGE SCALE GENOMIC DNA]</scope>
    <source>
        <strain evidence="2">KCTC 42644</strain>
    </source>
</reference>
<dbReference type="RefSeq" id="WP_380858371.1">
    <property type="nucleotide sequence ID" value="NZ_JBHRXV010000004.1"/>
</dbReference>
<evidence type="ECO:0000313" key="2">
    <source>
        <dbReference type="Proteomes" id="UP001595615"/>
    </source>
</evidence>